<evidence type="ECO:0000313" key="2">
    <source>
        <dbReference type="Proteomes" id="UP000033671"/>
    </source>
</evidence>
<gene>
    <name evidence="1" type="ORF">OTSTA716_1100</name>
</gene>
<evidence type="ECO:0000313" key="1">
    <source>
        <dbReference type="EMBL" id="KJV75272.1"/>
    </source>
</evidence>
<name>A0A0F3P5N2_ORITS</name>
<evidence type="ECO:0008006" key="3">
    <source>
        <dbReference type="Google" id="ProtNLM"/>
    </source>
</evidence>
<reference evidence="1 2" key="1">
    <citation type="submission" date="2015-01" db="EMBL/GenBank/DDBJ databases">
        <title>Genome Sequencing of Rickettsiales.</title>
        <authorList>
            <person name="Daugherty S.C."/>
            <person name="Su Q."/>
            <person name="Abolude K."/>
            <person name="Beier-Sexton M."/>
            <person name="Carlyon J.A."/>
            <person name="Carter R."/>
            <person name="Day N.P."/>
            <person name="Dumler S.J."/>
            <person name="Dyachenko V."/>
            <person name="Godinez A."/>
            <person name="Kurtti T.J."/>
            <person name="Lichay M."/>
            <person name="Mullins K.E."/>
            <person name="Ott S."/>
            <person name="Pappas-Brown V."/>
            <person name="Paris D.H."/>
            <person name="Patel P."/>
            <person name="Richards A.L."/>
            <person name="Sadzewicz L."/>
            <person name="Sears K."/>
            <person name="Seidman D."/>
            <person name="Sengamalay N."/>
            <person name="Stenos J."/>
            <person name="Tallon L.J."/>
            <person name="Vincent G."/>
            <person name="Fraser C.M."/>
            <person name="Munderloh U."/>
            <person name="Dunning-Hotopp J.C."/>
        </authorList>
    </citation>
    <scope>NUCLEOTIDE SEQUENCE [LARGE SCALE GENOMIC DNA]</scope>
    <source>
        <strain evidence="1 2">TA716</strain>
    </source>
</reference>
<dbReference type="PATRIC" id="fig|1359175.3.peg.1995"/>
<dbReference type="AlphaFoldDB" id="A0A0F3P5N2"/>
<comment type="caution">
    <text evidence="1">The sequence shown here is derived from an EMBL/GenBank/DDBJ whole genome shotgun (WGS) entry which is preliminary data.</text>
</comment>
<protein>
    <recommendedName>
        <fullName evidence="3">DUF721 domain-containing protein</fullName>
    </recommendedName>
</protein>
<organism evidence="1 2">
    <name type="scientific">Orientia tsutsugamushi str. TA716</name>
    <dbReference type="NCBI Taxonomy" id="1359175"/>
    <lineage>
        <taxon>Bacteria</taxon>
        <taxon>Pseudomonadati</taxon>
        <taxon>Pseudomonadota</taxon>
        <taxon>Alphaproteobacteria</taxon>
        <taxon>Rickettsiales</taxon>
        <taxon>Rickettsiaceae</taxon>
        <taxon>Rickettsieae</taxon>
        <taxon>Orientia</taxon>
    </lineage>
</organism>
<dbReference type="Proteomes" id="UP000033671">
    <property type="component" value="Unassembled WGS sequence"/>
</dbReference>
<dbReference type="InterPro" id="IPR016507">
    <property type="entry name" value="UCP007061"/>
</dbReference>
<dbReference type="RefSeq" id="WP_012461709.1">
    <property type="nucleotide sequence ID" value="NZ_LAOA01000039.1"/>
</dbReference>
<accession>A0A0F3P5N2</accession>
<dbReference type="GeneID" id="89458850"/>
<dbReference type="InterPro" id="IPR007922">
    <property type="entry name" value="DciA-like"/>
</dbReference>
<proteinExistence type="predicted"/>
<dbReference type="Pfam" id="PF05258">
    <property type="entry name" value="DciA"/>
    <property type="match status" value="1"/>
</dbReference>
<sequence>MQLISKTTFQIIRNILSSKYGKEYADIVLHWDKIVGPKLQGQSYPYKVIYPKNSNNCTLYVNVYDSVTNLELNFQREIITEKIAIYLGYKSIKKVIINLKPTLNTKN</sequence>
<dbReference type="EMBL" id="LAOA01000039">
    <property type="protein sequence ID" value="KJV75272.1"/>
    <property type="molecule type" value="Genomic_DNA"/>
</dbReference>
<dbReference type="PIRSF" id="PIRSF007061">
    <property type="entry name" value="UCP007061"/>
    <property type="match status" value="1"/>
</dbReference>